<evidence type="ECO:0000313" key="2">
    <source>
        <dbReference type="Proteomes" id="UP000295511"/>
    </source>
</evidence>
<name>A0A4R5KMP7_9MICC</name>
<reference evidence="1 2" key="1">
    <citation type="submission" date="2019-03" db="EMBL/GenBank/DDBJ databases">
        <title>Whole genome sequence of Arthrobacter sp JH1-1.</title>
        <authorList>
            <person name="Trinh H.N."/>
        </authorList>
    </citation>
    <scope>NUCLEOTIDE SEQUENCE [LARGE SCALE GENOMIC DNA]</scope>
    <source>
        <strain evidence="1 2">JH1-1</strain>
    </source>
</reference>
<evidence type="ECO:0000313" key="1">
    <source>
        <dbReference type="EMBL" id="TDF96891.1"/>
    </source>
</evidence>
<organism evidence="1 2">
    <name type="scientific">Arthrobacter terricola</name>
    <dbReference type="NCBI Taxonomy" id="2547396"/>
    <lineage>
        <taxon>Bacteria</taxon>
        <taxon>Bacillati</taxon>
        <taxon>Actinomycetota</taxon>
        <taxon>Actinomycetes</taxon>
        <taxon>Micrococcales</taxon>
        <taxon>Micrococcaceae</taxon>
        <taxon>Arthrobacter</taxon>
    </lineage>
</organism>
<keyword evidence="2" id="KW-1185">Reference proteome</keyword>
<gene>
    <name evidence="1" type="ORF">E1809_09215</name>
</gene>
<dbReference type="Proteomes" id="UP000295511">
    <property type="component" value="Unassembled WGS sequence"/>
</dbReference>
<dbReference type="EMBL" id="SMRU01000009">
    <property type="protein sequence ID" value="TDF96891.1"/>
    <property type="molecule type" value="Genomic_DNA"/>
</dbReference>
<protein>
    <submittedName>
        <fullName evidence="1">Uncharacterized protein</fullName>
    </submittedName>
</protein>
<dbReference type="AlphaFoldDB" id="A0A4R5KMP7"/>
<dbReference type="OrthoDB" id="5149531at2"/>
<sequence length="143" mass="15801">MPDSQMPLKFDEADADDLINIIRRRRPNWHPQAIKAQLGIAANRGASLGEVTSAAEKAMNDPKAKLPPAILWPEFWGNPETAGLSGERLCVECLRKFAVETMTKRGRSFFCGGCVPVKREPTDSAFDSAEFNQGTFMERTSGE</sequence>
<comment type="caution">
    <text evidence="1">The sequence shown here is derived from an EMBL/GenBank/DDBJ whole genome shotgun (WGS) entry which is preliminary data.</text>
</comment>
<dbReference type="RefSeq" id="WP_133203939.1">
    <property type="nucleotide sequence ID" value="NZ_SMRU01000009.1"/>
</dbReference>
<accession>A0A4R5KMP7</accession>
<proteinExistence type="predicted"/>